<dbReference type="AlphaFoldDB" id="A0A8J7B6R4"/>
<evidence type="ECO:0000313" key="2">
    <source>
        <dbReference type="EMBL" id="MBE9114526.1"/>
    </source>
</evidence>
<keyword evidence="3" id="KW-1185">Reference proteome</keyword>
<dbReference type="Gene3D" id="2.60.40.780">
    <property type="entry name" value="von Hippel-Lindau disease tumour suppressor, beta domain"/>
    <property type="match status" value="1"/>
</dbReference>
<reference evidence="2" key="1">
    <citation type="submission" date="2020-10" db="EMBL/GenBank/DDBJ databases">
        <authorList>
            <person name="Castelo-Branco R."/>
            <person name="Eusebio N."/>
            <person name="Adriana R."/>
            <person name="Vieira A."/>
            <person name="Brugerolle De Fraissinette N."/>
            <person name="Rezende De Castro R."/>
            <person name="Schneider M.P."/>
            <person name="Vasconcelos V."/>
            <person name="Leao P.N."/>
        </authorList>
    </citation>
    <scope>NUCLEOTIDE SEQUENCE</scope>
    <source>
        <strain evidence="2">LEGE 07157</strain>
    </source>
</reference>
<organism evidence="2 3">
    <name type="scientific">Lusitaniella coriacea LEGE 07157</name>
    <dbReference type="NCBI Taxonomy" id="945747"/>
    <lineage>
        <taxon>Bacteria</taxon>
        <taxon>Bacillati</taxon>
        <taxon>Cyanobacteriota</taxon>
        <taxon>Cyanophyceae</taxon>
        <taxon>Spirulinales</taxon>
        <taxon>Lusitaniellaceae</taxon>
        <taxon>Lusitaniella</taxon>
    </lineage>
</organism>
<dbReference type="EMBL" id="JADEWZ010000002">
    <property type="protein sequence ID" value="MBE9114526.1"/>
    <property type="molecule type" value="Genomic_DNA"/>
</dbReference>
<dbReference type="PANTHER" id="PTHR21666">
    <property type="entry name" value="PEPTIDASE-RELATED"/>
    <property type="match status" value="1"/>
</dbReference>
<protein>
    <submittedName>
        <fullName evidence="2">Peptidoglycan DD-metalloendopeptidase family protein</fullName>
    </submittedName>
</protein>
<feature type="domain" description="M23ase beta-sheet core" evidence="1">
    <location>
        <begin position="312"/>
        <end position="407"/>
    </location>
</feature>
<dbReference type="PANTHER" id="PTHR21666:SF270">
    <property type="entry name" value="MUREIN HYDROLASE ACTIVATOR ENVC"/>
    <property type="match status" value="1"/>
</dbReference>
<evidence type="ECO:0000259" key="1">
    <source>
        <dbReference type="Pfam" id="PF01551"/>
    </source>
</evidence>
<dbReference type="InterPro" id="IPR037140">
    <property type="entry name" value="VHL_beta_dom_sf"/>
</dbReference>
<comment type="caution">
    <text evidence="2">The sequence shown here is derived from an EMBL/GenBank/DDBJ whole genome shotgun (WGS) entry which is preliminary data.</text>
</comment>
<dbReference type="RefSeq" id="WP_194027621.1">
    <property type="nucleotide sequence ID" value="NZ_JADEWZ010000002.1"/>
</dbReference>
<dbReference type="SUPFAM" id="SSF49468">
    <property type="entry name" value="VHL"/>
    <property type="match status" value="1"/>
</dbReference>
<dbReference type="InterPro" id="IPR011055">
    <property type="entry name" value="Dup_hybrid_motif"/>
</dbReference>
<proteinExistence type="predicted"/>
<gene>
    <name evidence="2" type="ORF">IQ249_01330</name>
</gene>
<dbReference type="InterPro" id="IPR050570">
    <property type="entry name" value="Cell_wall_metabolism_enzyme"/>
</dbReference>
<evidence type="ECO:0000313" key="3">
    <source>
        <dbReference type="Proteomes" id="UP000654482"/>
    </source>
</evidence>
<dbReference type="Pfam" id="PF01551">
    <property type="entry name" value="Peptidase_M23"/>
    <property type="match status" value="1"/>
</dbReference>
<sequence>MKYRKPRPLLRSPRRKTWQHRVIDYAEGLYEVARSRKTHPQKLRRSRKGQNQFEKTVLWLFLGAIALDRVSMLLGNPSQVLILPTIPFSSAQLEPKTVSPPAAKAAQLFQSSQSLGAIAIGHAEGNLTSTGQLTKQYYGHSDPGNFKRNQGWCSDQGRGKGNVVRADRECLNRMKWRIPVLEKDLRQAGIDPDQNLEVFLNIADLYNQASPRVSRQFPQKYAAAKRQGKQGEEALVWARVEAFRRNNRIDASGLIGICNREKRGVSDWDCVAGDQRRRVRAIQRVLQQNSTQQPKPFMFPVQGTITQKYSSIHSGIDLAGSIGTPVLAAQSGKVVYADWNDFGLGNAIEIQHGDGKSTVYGHNQRLWVKPGQMVQQGQIIAQVGSTGFSTGPHLHFEVRDRETFLDPSPLLEPQRCARDRQTPTRITFINQTPSPLSLHWVNEQCKEIRYRTLQPGEQFAQPTYVTHAWRLRHSSTGQLQQEFIATDQRPTTVKILNNASI</sequence>
<accession>A0A8J7B6R4</accession>
<dbReference type="SUPFAM" id="SSF51261">
    <property type="entry name" value="Duplicated hybrid motif"/>
    <property type="match status" value="1"/>
</dbReference>
<dbReference type="CDD" id="cd12797">
    <property type="entry name" value="M23_peptidase"/>
    <property type="match status" value="1"/>
</dbReference>
<name>A0A8J7B6R4_9CYAN</name>
<dbReference type="Gene3D" id="2.70.70.10">
    <property type="entry name" value="Glucose Permease (Domain IIA)"/>
    <property type="match status" value="1"/>
</dbReference>
<dbReference type="Proteomes" id="UP000654482">
    <property type="component" value="Unassembled WGS sequence"/>
</dbReference>
<dbReference type="GO" id="GO:0004222">
    <property type="term" value="F:metalloendopeptidase activity"/>
    <property type="evidence" value="ECO:0007669"/>
    <property type="project" value="TreeGrafter"/>
</dbReference>
<dbReference type="InterPro" id="IPR016047">
    <property type="entry name" value="M23ase_b-sheet_dom"/>
</dbReference>
<dbReference type="InterPro" id="IPR036208">
    <property type="entry name" value="VHL_sf"/>
</dbReference>